<evidence type="ECO:0000256" key="1">
    <source>
        <dbReference type="SAM" id="Phobius"/>
    </source>
</evidence>
<keyword evidence="1" id="KW-0472">Membrane</keyword>
<sequence length="294" mass="31421">MGSLLVDVGRRIADRWLSAVVLPGLLLVGTTVVALTLGHRHGLDVRFLVGTLDRKASGLDGRPASTGALVVGAGLAATAAGLVNRALAALVETVWLQQWPGRLGAPLVNSRHQRWEAADEAFEAARAASSAPGRQDRLDRLAARRARIGVEPPCRPTWIGDRVAAADRRVWQQYRIDLVTAWPRLWLIVPDAVRTAITGARDRLDAATRLTAWAVPYAVLATRWWPAAVIALAAVVAGRQRGRRAAAGLADLAESVVDLHGHDLAAALRIEAPAGHPLSHTVGLRITEQLRKGA</sequence>
<evidence type="ECO:0000313" key="2">
    <source>
        <dbReference type="EMBL" id="AWT46488.1"/>
    </source>
</evidence>
<proteinExistence type="predicted"/>
<feature type="transmembrane region" description="Helical" evidence="1">
    <location>
        <begin position="16"/>
        <end position="37"/>
    </location>
</feature>
<organism evidence="2 3">
    <name type="scientific">Streptomyces actuosus</name>
    <dbReference type="NCBI Taxonomy" id="1885"/>
    <lineage>
        <taxon>Bacteria</taxon>
        <taxon>Bacillati</taxon>
        <taxon>Actinomycetota</taxon>
        <taxon>Actinomycetes</taxon>
        <taxon>Kitasatosporales</taxon>
        <taxon>Streptomycetaceae</taxon>
        <taxon>Streptomyces</taxon>
    </lineage>
</organism>
<name>A0A2U9PC38_STRAS</name>
<dbReference type="EMBL" id="CP029788">
    <property type="protein sequence ID" value="AWT46488.1"/>
    <property type="molecule type" value="Genomic_DNA"/>
</dbReference>
<dbReference type="OrthoDB" id="529448at2"/>
<dbReference type="KEGG" id="sact:DMT42_32130"/>
<protein>
    <recommendedName>
        <fullName evidence="4">Vegetative cell wall protein gp1</fullName>
    </recommendedName>
</protein>
<keyword evidence="3" id="KW-1185">Reference proteome</keyword>
<dbReference type="AlphaFoldDB" id="A0A2U9PC38"/>
<keyword evidence="1" id="KW-1133">Transmembrane helix</keyword>
<evidence type="ECO:0000313" key="3">
    <source>
        <dbReference type="Proteomes" id="UP000247634"/>
    </source>
</evidence>
<accession>A0A2U9PC38</accession>
<gene>
    <name evidence="2" type="ORF">DMT42_32130</name>
</gene>
<dbReference type="RefSeq" id="WP_110633241.1">
    <property type="nucleotide sequence ID" value="NZ_CP029788.1"/>
</dbReference>
<reference evidence="2 3" key="1">
    <citation type="submission" date="2018-06" db="EMBL/GenBank/DDBJ databases">
        <title>The complete genome sequence of a nosiheptide producer Streptomyces actuosus ATCC 25421: deducing the ability of producing a new class III lantibiotics.</title>
        <authorList>
            <person name="Liu W."/>
            <person name="Sun F."/>
            <person name="Hu Y."/>
        </authorList>
    </citation>
    <scope>NUCLEOTIDE SEQUENCE [LARGE SCALE GENOMIC DNA]</scope>
    <source>
        <strain evidence="2 3">ATCC 25421</strain>
    </source>
</reference>
<keyword evidence="1" id="KW-0812">Transmembrane</keyword>
<dbReference type="Proteomes" id="UP000247634">
    <property type="component" value="Chromosome"/>
</dbReference>
<evidence type="ECO:0008006" key="4">
    <source>
        <dbReference type="Google" id="ProtNLM"/>
    </source>
</evidence>